<evidence type="ECO:0000313" key="3">
    <source>
        <dbReference type="Proteomes" id="UP000189580"/>
    </source>
</evidence>
<dbReference type="AlphaFoldDB" id="A0A161HF69"/>
<dbReference type="RefSeq" id="XP_018733578.1">
    <property type="nucleotide sequence ID" value="XM_018880936.1"/>
</dbReference>
<dbReference type="EMBL" id="CP014500">
    <property type="protein sequence ID" value="ANB11101.1"/>
    <property type="molecule type" value="Genomic_DNA"/>
</dbReference>
<gene>
    <name evidence="2" type="ORF">AWJ20_3898</name>
</gene>
<keyword evidence="3" id="KW-1185">Reference proteome</keyword>
<dbReference type="PANTHER" id="PTHR12459:SF19">
    <property type="entry name" value="TRANSMEMBRANE PROTEIN 135 N-TERMINAL DOMAIN-CONTAINING PROTEIN"/>
    <property type="match status" value="1"/>
</dbReference>
<evidence type="ECO:0000256" key="1">
    <source>
        <dbReference type="SAM" id="MobiDB-lite"/>
    </source>
</evidence>
<accession>A0A161HF69</accession>
<evidence type="ECO:0000313" key="2">
    <source>
        <dbReference type="EMBL" id="ANB11101.1"/>
    </source>
</evidence>
<dbReference type="Proteomes" id="UP000189580">
    <property type="component" value="Chromosome c"/>
</dbReference>
<feature type="compositionally biased region" description="Polar residues" evidence="1">
    <location>
        <begin position="126"/>
        <end position="145"/>
    </location>
</feature>
<protein>
    <recommendedName>
        <fullName evidence="4">Transmembrane protein 135 N-terminal domain-containing protein</fullName>
    </recommendedName>
</protein>
<sequence length="570" mass="63064">MDSSARLTAYTIRYVLSPREYRKLVARLNTNVTRILPAPEKIDASAVRSGDGVQSIVRSQSRLFAASYGLLGLINAFILKRRGLNIPALRIATSLTAISGIYKVLYRVLTLLLQRTGILPRHGLSAKTTGSSTKSRVDSSPSPGTTDDPESTCSDAGYLDNSYKITKLLVRAGYFTKRTLKKTKHLPPLLPALLSGLVAGSAFALFPESAQGYAAIYLSTRTLEFVYNYLDDMGYLEFKPRILKSWAIFPFAFSQLFYTFIFHPDACPNIFRRIMLRLSDGYIPTKPTGYPIDRPWPNPDQVVDGIATIARARYPKFVSPILFPNLDTTVPGLESAEPVLSLAHPAMSTLTGALSHPTQPSEFRTYTELVLSKYSSIYKYVFGAYVVLGLLKWRAHSKASSKTSEKNKLSSTDKASKKAAPSLPGILLSSVANTARTTTFIVMTAASSWYGIGLSQQVLNNKFIPVLRFRIIGFLAGLWAFADQVNGRARYMFAVRLALRSQWNVLSKDRRYAPLLKNGAAALFALSFAVLMAIFDLSPKSIPGPSLRKTLNWIKTNQYTDVTAEKEKDI</sequence>
<dbReference type="OrthoDB" id="291792at2759"/>
<organism evidence="2 3">
    <name type="scientific">Sugiyamaella lignohabitans</name>
    <dbReference type="NCBI Taxonomy" id="796027"/>
    <lineage>
        <taxon>Eukaryota</taxon>
        <taxon>Fungi</taxon>
        <taxon>Dikarya</taxon>
        <taxon>Ascomycota</taxon>
        <taxon>Saccharomycotina</taxon>
        <taxon>Dipodascomycetes</taxon>
        <taxon>Dipodascales</taxon>
        <taxon>Trichomonascaceae</taxon>
        <taxon>Sugiyamaella</taxon>
    </lineage>
</organism>
<reference evidence="2 3" key="1">
    <citation type="submission" date="2016-02" db="EMBL/GenBank/DDBJ databases">
        <title>Complete genome sequence and transcriptome regulation of the pentose utilising yeast Sugiyamaella lignohabitans.</title>
        <authorList>
            <person name="Bellasio M."/>
            <person name="Peymann A."/>
            <person name="Valli M."/>
            <person name="Sipitzky M."/>
            <person name="Graf A."/>
            <person name="Sauer M."/>
            <person name="Marx H."/>
            <person name="Mattanovich D."/>
        </authorList>
    </citation>
    <scope>NUCLEOTIDE SEQUENCE [LARGE SCALE GENOMIC DNA]</scope>
    <source>
        <strain evidence="2 3">CBS 10342</strain>
    </source>
</reference>
<dbReference type="InterPro" id="IPR026749">
    <property type="entry name" value="Tmem135"/>
</dbReference>
<dbReference type="PANTHER" id="PTHR12459">
    <property type="entry name" value="TRANSMEMBRANE PROTEIN 135-RELATED"/>
    <property type="match status" value="1"/>
</dbReference>
<dbReference type="KEGG" id="slb:AWJ20_3898"/>
<feature type="region of interest" description="Disordered" evidence="1">
    <location>
        <begin position="124"/>
        <end position="153"/>
    </location>
</feature>
<evidence type="ECO:0008006" key="4">
    <source>
        <dbReference type="Google" id="ProtNLM"/>
    </source>
</evidence>
<name>A0A161HF69_9ASCO</name>
<dbReference type="GeneID" id="30035969"/>
<proteinExistence type="predicted"/>